<proteinExistence type="predicted"/>
<dbReference type="Proteomes" id="UP000023152">
    <property type="component" value="Unassembled WGS sequence"/>
</dbReference>
<sequence length="158" mass="18972">MDSKPINDIVVDENKEKEAKMQIDRNNSEENDHIVTISDIIEHEVPSKQWELPKTERIDKTTCTHLFDKVDKEFYDQWFQMQMRQMDFMETCLQIFEDFSAYRLQIDVWSYQLQVLNYETEYAMKGLKELFDRVEAKIDQCNNLTLNHCFDNNKGSLL</sequence>
<accession>X6MMY8</accession>
<keyword evidence="2" id="KW-1185">Reference proteome</keyword>
<name>X6MMY8_RETFI</name>
<dbReference type="AlphaFoldDB" id="X6MMY8"/>
<comment type="caution">
    <text evidence="1">The sequence shown here is derived from an EMBL/GenBank/DDBJ whole genome shotgun (WGS) entry which is preliminary data.</text>
</comment>
<dbReference type="EMBL" id="ASPP01019752">
    <property type="protein sequence ID" value="ETO14797.1"/>
    <property type="molecule type" value="Genomic_DNA"/>
</dbReference>
<organism evidence="1 2">
    <name type="scientific">Reticulomyxa filosa</name>
    <dbReference type="NCBI Taxonomy" id="46433"/>
    <lineage>
        <taxon>Eukaryota</taxon>
        <taxon>Sar</taxon>
        <taxon>Rhizaria</taxon>
        <taxon>Retaria</taxon>
        <taxon>Foraminifera</taxon>
        <taxon>Monothalamids</taxon>
        <taxon>Reticulomyxidae</taxon>
        <taxon>Reticulomyxa</taxon>
    </lineage>
</organism>
<gene>
    <name evidence="1" type="ORF">RFI_22568</name>
</gene>
<protein>
    <submittedName>
        <fullName evidence="1">Uncharacterized protein</fullName>
    </submittedName>
</protein>
<evidence type="ECO:0000313" key="1">
    <source>
        <dbReference type="EMBL" id="ETO14797.1"/>
    </source>
</evidence>
<reference evidence="1 2" key="1">
    <citation type="journal article" date="2013" name="Curr. Biol.">
        <title>The Genome of the Foraminiferan Reticulomyxa filosa.</title>
        <authorList>
            <person name="Glockner G."/>
            <person name="Hulsmann N."/>
            <person name="Schleicher M."/>
            <person name="Noegel A.A."/>
            <person name="Eichinger L."/>
            <person name="Gallinger C."/>
            <person name="Pawlowski J."/>
            <person name="Sierra R."/>
            <person name="Euteneuer U."/>
            <person name="Pillet L."/>
            <person name="Moustafa A."/>
            <person name="Platzer M."/>
            <person name="Groth M."/>
            <person name="Szafranski K."/>
            <person name="Schliwa M."/>
        </authorList>
    </citation>
    <scope>NUCLEOTIDE SEQUENCE [LARGE SCALE GENOMIC DNA]</scope>
</reference>
<evidence type="ECO:0000313" key="2">
    <source>
        <dbReference type="Proteomes" id="UP000023152"/>
    </source>
</evidence>